<evidence type="ECO:0000313" key="7">
    <source>
        <dbReference type="EMBL" id="EXI81535.1"/>
    </source>
</evidence>
<dbReference type="CDD" id="cd01948">
    <property type="entry name" value="EAL"/>
    <property type="match status" value="1"/>
</dbReference>
<sequence length="824" mass="90809">MSGEASSASIYDALGLIVIRVDAELKVWYVNSFGLRLLGYSRLGQVFRRPLRELLGADLLHSPEFLAELRDIGGRGGVRQVEAPLTTSDGRQLWISWSIEERVGADTVLAPIFLIGTDVTRVHRSLESALLFRDIAQNTPLSVIITDAERNILFANAAVLAMTGYAAEDVIGRKPQMFSSGLTPASTYQEMWAALGSGSSWSGELTNQRKDGSVFTERLTISPITDQEGQLSFFFAIGEDSTRQRELETQLEAFTSTDALTGLRNRIGFFAELTRLLKQVADANTGIAVVHIDIDDFDSINRSLGHEQGDRLLVDIGKRLADTVRESDVVARLGSDEFGLLLIVPDLSSGDDYEEISGRLRAALRPAFSIGERSIEVVASIGFASFPADGNEPGELLARATGATQIAKRDGGDGAARFDRGLNTDDLQRRELLGELRQVVENRQLLLHYQPQLSLQTGALIGLEALLRWQHPEKGLIPPGRFIPLAEESGLIIAIGEWVLGEACRQMRAWLDAGFPPIKVAVNLSARHFHQANLYQNVSDALARHQIDPRTLELEITEGAMMNDVALSARASERLKEIGVRLSLDDFGTGYSSLAYLSRFPIDVVKIDQSFVRDITSNPANAAITQAIIAMSHKLGKITLAEGVESEEQMHYLRRNDCDEMQGYFFSRPLPADEIATLRSAGKRLPLGSGKEDVLPTVLLVDDEASILSALRRLLRREGYRVLLADSAEAAFAVLAREAVEVIVSDQRMPVMTGTELLARVKTLYPRTVRLVLSGYSEITAVTDAINKGSIHRYLSKPWDDEHLKSEIRDAFRTWKERFGKGEG</sequence>
<dbReference type="SUPFAM" id="SSF55785">
    <property type="entry name" value="PYP-like sensor domain (PAS domain)"/>
    <property type="match status" value="2"/>
</dbReference>
<gene>
    <name evidence="7" type="primary">gmr_8</name>
    <name evidence="7" type="ORF">AW10_01072</name>
</gene>
<dbReference type="EMBL" id="JEMX01000021">
    <property type="protein sequence ID" value="EXI81535.1"/>
    <property type="molecule type" value="Genomic_DNA"/>
</dbReference>
<dbReference type="SUPFAM" id="SSF52172">
    <property type="entry name" value="CheY-like"/>
    <property type="match status" value="1"/>
</dbReference>
<comment type="caution">
    <text evidence="7">The sequence shown here is derived from an EMBL/GenBank/DDBJ whole genome shotgun (WGS) entry which is preliminary data.</text>
</comment>
<feature type="domain" description="EAL" evidence="5">
    <location>
        <begin position="429"/>
        <end position="683"/>
    </location>
</feature>
<evidence type="ECO:0000313" key="8">
    <source>
        <dbReference type="Proteomes" id="UP000021816"/>
    </source>
</evidence>
<dbReference type="Pfam" id="PF00990">
    <property type="entry name" value="GGDEF"/>
    <property type="match status" value="1"/>
</dbReference>
<proteinExistence type="predicted"/>
<dbReference type="Proteomes" id="UP000021816">
    <property type="component" value="Unassembled WGS sequence"/>
</dbReference>
<dbReference type="NCBIfam" id="TIGR00254">
    <property type="entry name" value="GGDEF"/>
    <property type="match status" value="1"/>
</dbReference>
<keyword evidence="1" id="KW-0597">Phosphoprotein</keyword>
<dbReference type="Gene3D" id="3.40.50.2300">
    <property type="match status" value="1"/>
</dbReference>
<dbReference type="Pfam" id="PF13426">
    <property type="entry name" value="PAS_9"/>
    <property type="match status" value="1"/>
</dbReference>
<evidence type="ECO:0000259" key="3">
    <source>
        <dbReference type="PROSITE" id="PS50112"/>
    </source>
</evidence>
<dbReference type="CDD" id="cd17569">
    <property type="entry name" value="REC_HupR-like"/>
    <property type="match status" value="1"/>
</dbReference>
<dbReference type="FunFam" id="3.20.20.450:FF:000001">
    <property type="entry name" value="Cyclic di-GMP phosphodiesterase yahA"/>
    <property type="match status" value="1"/>
</dbReference>
<dbReference type="GO" id="GO:0071111">
    <property type="term" value="F:cyclic-guanylate-specific phosphodiesterase activity"/>
    <property type="evidence" value="ECO:0007669"/>
    <property type="project" value="UniProtKB-EC"/>
</dbReference>
<feature type="domain" description="GGDEF" evidence="6">
    <location>
        <begin position="285"/>
        <end position="420"/>
    </location>
</feature>
<organism evidence="7 8">
    <name type="scientific">Candidatus Accumulibacter appositus</name>
    <dbReference type="NCBI Taxonomy" id="1454003"/>
    <lineage>
        <taxon>Bacteria</taxon>
        <taxon>Pseudomonadati</taxon>
        <taxon>Pseudomonadota</taxon>
        <taxon>Betaproteobacteria</taxon>
        <taxon>Candidatus Accumulibacter</taxon>
    </lineage>
</organism>
<dbReference type="SMART" id="SM00086">
    <property type="entry name" value="PAC"/>
    <property type="match status" value="1"/>
</dbReference>
<evidence type="ECO:0000259" key="2">
    <source>
        <dbReference type="PROSITE" id="PS50110"/>
    </source>
</evidence>
<dbReference type="SUPFAM" id="SSF55073">
    <property type="entry name" value="Nucleotide cyclase"/>
    <property type="match status" value="1"/>
</dbReference>
<dbReference type="Gene3D" id="3.20.20.450">
    <property type="entry name" value="EAL domain"/>
    <property type="match status" value="1"/>
</dbReference>
<dbReference type="InterPro" id="IPR035965">
    <property type="entry name" value="PAS-like_dom_sf"/>
</dbReference>
<evidence type="ECO:0000259" key="5">
    <source>
        <dbReference type="PROSITE" id="PS50883"/>
    </source>
</evidence>
<dbReference type="InterPro" id="IPR000700">
    <property type="entry name" value="PAS-assoc_C"/>
</dbReference>
<dbReference type="Gene3D" id="3.30.450.20">
    <property type="entry name" value="PAS domain"/>
    <property type="match status" value="2"/>
</dbReference>
<accession>A0A011PXG6</accession>
<dbReference type="InterPro" id="IPR001610">
    <property type="entry name" value="PAC"/>
</dbReference>
<dbReference type="InterPro" id="IPR000160">
    <property type="entry name" value="GGDEF_dom"/>
</dbReference>
<dbReference type="STRING" id="1454003.AW10_01072"/>
<dbReference type="InterPro" id="IPR001789">
    <property type="entry name" value="Sig_transdc_resp-reg_receiver"/>
</dbReference>
<dbReference type="PANTHER" id="PTHR44757:SF2">
    <property type="entry name" value="BIOFILM ARCHITECTURE MAINTENANCE PROTEIN MBAA"/>
    <property type="match status" value="1"/>
</dbReference>
<dbReference type="PROSITE" id="PS50883">
    <property type="entry name" value="EAL"/>
    <property type="match status" value="1"/>
</dbReference>
<dbReference type="GO" id="GO:0000160">
    <property type="term" value="P:phosphorelay signal transduction system"/>
    <property type="evidence" value="ECO:0007669"/>
    <property type="project" value="InterPro"/>
</dbReference>
<protein>
    <submittedName>
        <fullName evidence="7">Cyclic di-GMP phosphodiesterase Gmr</fullName>
        <ecNumber evidence="7">3.1.4.52</ecNumber>
    </submittedName>
</protein>
<dbReference type="InterPro" id="IPR043128">
    <property type="entry name" value="Rev_trsase/Diguanyl_cyclase"/>
</dbReference>
<dbReference type="Gene3D" id="3.30.70.270">
    <property type="match status" value="1"/>
</dbReference>
<evidence type="ECO:0000259" key="6">
    <source>
        <dbReference type="PROSITE" id="PS50887"/>
    </source>
</evidence>
<dbReference type="PATRIC" id="fig|1454003.3.peg.1111"/>
<reference evidence="7 8" key="1">
    <citation type="submission" date="2014-02" db="EMBL/GenBank/DDBJ databases">
        <title>Expanding our view of genomic diversity in Candidatus Accumulibacter clades.</title>
        <authorList>
            <person name="Skennerton C.T."/>
            <person name="Barr J.J."/>
            <person name="Slater F.R."/>
            <person name="Bond P.L."/>
            <person name="Tyson G.W."/>
        </authorList>
    </citation>
    <scope>NUCLEOTIDE SEQUENCE [LARGE SCALE GENOMIC DNA]</scope>
    <source>
        <strain evidence="8">BA-92</strain>
    </source>
</reference>
<dbReference type="Pfam" id="PF00563">
    <property type="entry name" value="EAL"/>
    <property type="match status" value="1"/>
</dbReference>
<dbReference type="InterPro" id="IPR001633">
    <property type="entry name" value="EAL_dom"/>
</dbReference>
<dbReference type="EC" id="3.1.4.52" evidence="7"/>
<keyword evidence="7" id="KW-0378">Hydrolase</keyword>
<dbReference type="InterPro" id="IPR035919">
    <property type="entry name" value="EAL_sf"/>
</dbReference>
<feature type="modified residue" description="4-aspartylphosphate" evidence="1">
    <location>
        <position position="746"/>
    </location>
</feature>
<dbReference type="PROSITE" id="PS50113">
    <property type="entry name" value="PAC"/>
    <property type="match status" value="1"/>
</dbReference>
<dbReference type="PROSITE" id="PS50112">
    <property type="entry name" value="PAS"/>
    <property type="match status" value="1"/>
</dbReference>
<dbReference type="Pfam" id="PF13188">
    <property type="entry name" value="PAS_8"/>
    <property type="match status" value="1"/>
</dbReference>
<feature type="domain" description="PAS" evidence="3">
    <location>
        <begin position="128"/>
        <end position="173"/>
    </location>
</feature>
<evidence type="ECO:0000256" key="1">
    <source>
        <dbReference type="PROSITE-ProRule" id="PRU00169"/>
    </source>
</evidence>
<feature type="domain" description="Response regulatory" evidence="2">
    <location>
        <begin position="697"/>
        <end position="812"/>
    </location>
</feature>
<dbReference type="SMART" id="SM00448">
    <property type="entry name" value="REC"/>
    <property type="match status" value="1"/>
</dbReference>
<feature type="domain" description="PAC" evidence="4">
    <location>
        <begin position="201"/>
        <end position="253"/>
    </location>
</feature>
<evidence type="ECO:0000259" key="4">
    <source>
        <dbReference type="PROSITE" id="PS50113"/>
    </source>
</evidence>
<dbReference type="SMART" id="SM00091">
    <property type="entry name" value="PAS"/>
    <property type="match status" value="2"/>
</dbReference>
<dbReference type="CDD" id="cd01949">
    <property type="entry name" value="GGDEF"/>
    <property type="match status" value="1"/>
</dbReference>
<dbReference type="InterPro" id="IPR029787">
    <property type="entry name" value="Nucleotide_cyclase"/>
</dbReference>
<dbReference type="Pfam" id="PF00072">
    <property type="entry name" value="Response_reg"/>
    <property type="match status" value="1"/>
</dbReference>
<dbReference type="InterPro" id="IPR052155">
    <property type="entry name" value="Biofilm_reg_signaling"/>
</dbReference>
<dbReference type="AlphaFoldDB" id="A0A011PXG6"/>
<dbReference type="InterPro" id="IPR000014">
    <property type="entry name" value="PAS"/>
</dbReference>
<dbReference type="SUPFAM" id="SSF141868">
    <property type="entry name" value="EAL domain-like"/>
    <property type="match status" value="1"/>
</dbReference>
<dbReference type="PANTHER" id="PTHR44757">
    <property type="entry name" value="DIGUANYLATE CYCLASE DGCP"/>
    <property type="match status" value="1"/>
</dbReference>
<dbReference type="PROSITE" id="PS50110">
    <property type="entry name" value="RESPONSE_REGULATORY"/>
    <property type="match status" value="1"/>
</dbReference>
<dbReference type="PROSITE" id="PS50887">
    <property type="entry name" value="GGDEF"/>
    <property type="match status" value="1"/>
</dbReference>
<name>A0A011PXG6_9PROT</name>
<dbReference type="SMART" id="SM00267">
    <property type="entry name" value="GGDEF"/>
    <property type="match status" value="1"/>
</dbReference>
<dbReference type="CDD" id="cd00130">
    <property type="entry name" value="PAS"/>
    <property type="match status" value="2"/>
</dbReference>
<dbReference type="InterPro" id="IPR011006">
    <property type="entry name" value="CheY-like_superfamily"/>
</dbReference>
<dbReference type="NCBIfam" id="TIGR00229">
    <property type="entry name" value="sensory_box"/>
    <property type="match status" value="1"/>
</dbReference>
<dbReference type="SMART" id="SM00052">
    <property type="entry name" value="EAL"/>
    <property type="match status" value="1"/>
</dbReference>